<sequence length="150" mass="15923">MVRRLIGIGAVFATLAGAGLVTAGAADAAYTDCPVGRACIWGDSQYQTGGNGASLLSFLYSYENFGRGTYPGTTRNGNDSASSVVNRGRGDYALFYYDNYCQVQVFTLQPNGERDPDLSNGISTNSLYKVGPEVNDNLTGAKFFGQVCNP</sequence>
<dbReference type="AlphaFoldDB" id="A0A919P2A9"/>
<evidence type="ECO:0000313" key="2">
    <source>
        <dbReference type="EMBL" id="GIG20837.1"/>
    </source>
</evidence>
<evidence type="ECO:0000313" key="3">
    <source>
        <dbReference type="Proteomes" id="UP000632740"/>
    </source>
</evidence>
<dbReference type="RefSeq" id="WP_203750840.1">
    <property type="nucleotide sequence ID" value="NZ_BONK01000004.1"/>
</dbReference>
<dbReference type="Pfam" id="PF03995">
    <property type="entry name" value="Inhibitor_I36"/>
    <property type="match status" value="1"/>
</dbReference>
<feature type="chain" id="PRO_5037641993" description="Peptidase inhibitor family I36" evidence="1">
    <location>
        <begin position="29"/>
        <end position="150"/>
    </location>
</feature>
<comment type="caution">
    <text evidence="2">The sequence shown here is derived from an EMBL/GenBank/DDBJ whole genome shotgun (WGS) entry which is preliminary data.</text>
</comment>
<keyword evidence="3" id="KW-1185">Reference proteome</keyword>
<protein>
    <recommendedName>
        <fullName evidence="4">Peptidase inhibitor family I36</fullName>
    </recommendedName>
</protein>
<organism evidence="2 3">
    <name type="scientific">Cellulomonas chitinilytica</name>
    <dbReference type="NCBI Taxonomy" id="398759"/>
    <lineage>
        <taxon>Bacteria</taxon>
        <taxon>Bacillati</taxon>
        <taxon>Actinomycetota</taxon>
        <taxon>Actinomycetes</taxon>
        <taxon>Micrococcales</taxon>
        <taxon>Cellulomonadaceae</taxon>
        <taxon>Cellulomonas</taxon>
    </lineage>
</organism>
<evidence type="ECO:0008006" key="4">
    <source>
        <dbReference type="Google" id="ProtNLM"/>
    </source>
</evidence>
<gene>
    <name evidence="2" type="ORF">Cch01nite_15610</name>
</gene>
<evidence type="ECO:0000256" key="1">
    <source>
        <dbReference type="SAM" id="SignalP"/>
    </source>
</evidence>
<dbReference type="Proteomes" id="UP000632740">
    <property type="component" value="Unassembled WGS sequence"/>
</dbReference>
<feature type="signal peptide" evidence="1">
    <location>
        <begin position="1"/>
        <end position="28"/>
    </location>
</feature>
<keyword evidence="1" id="KW-0732">Signal</keyword>
<proteinExistence type="predicted"/>
<name>A0A919P2A9_9CELL</name>
<accession>A0A919P2A9</accession>
<dbReference type="EMBL" id="BONK01000004">
    <property type="protein sequence ID" value="GIG20837.1"/>
    <property type="molecule type" value="Genomic_DNA"/>
</dbReference>
<reference evidence="2" key="1">
    <citation type="submission" date="2021-01" db="EMBL/GenBank/DDBJ databases">
        <title>Whole genome shotgun sequence of Cellulomonas chitinilytica NBRC 110799.</title>
        <authorList>
            <person name="Komaki H."/>
            <person name="Tamura T."/>
        </authorList>
    </citation>
    <scope>NUCLEOTIDE SEQUENCE</scope>
    <source>
        <strain evidence="2">NBRC 110799</strain>
    </source>
</reference>